<evidence type="ECO:0000313" key="1">
    <source>
        <dbReference type="EMBL" id="KAK7484169.1"/>
    </source>
</evidence>
<sequence length="51" mass="5535">PPQFVTGQNQTVSVDNDKAVITFDISTHTDRMIGCSLTHSAETKKKIDCVG</sequence>
<dbReference type="Proteomes" id="UP001519460">
    <property type="component" value="Unassembled WGS sequence"/>
</dbReference>
<comment type="caution">
    <text evidence="1">The sequence shown here is derived from an EMBL/GenBank/DDBJ whole genome shotgun (WGS) entry which is preliminary data.</text>
</comment>
<gene>
    <name evidence="1" type="ORF">BaRGS_00024539</name>
</gene>
<dbReference type="AlphaFoldDB" id="A0ABD0KAS1"/>
<feature type="non-terminal residue" evidence="1">
    <location>
        <position position="51"/>
    </location>
</feature>
<dbReference type="EMBL" id="JACVVK020000214">
    <property type="protein sequence ID" value="KAK7484169.1"/>
    <property type="molecule type" value="Genomic_DNA"/>
</dbReference>
<feature type="non-terminal residue" evidence="1">
    <location>
        <position position="1"/>
    </location>
</feature>
<protein>
    <submittedName>
        <fullName evidence="1">Uncharacterized protein</fullName>
    </submittedName>
</protein>
<name>A0ABD0KAS1_9CAEN</name>
<organism evidence="1 2">
    <name type="scientific">Batillaria attramentaria</name>
    <dbReference type="NCBI Taxonomy" id="370345"/>
    <lineage>
        <taxon>Eukaryota</taxon>
        <taxon>Metazoa</taxon>
        <taxon>Spiralia</taxon>
        <taxon>Lophotrochozoa</taxon>
        <taxon>Mollusca</taxon>
        <taxon>Gastropoda</taxon>
        <taxon>Caenogastropoda</taxon>
        <taxon>Sorbeoconcha</taxon>
        <taxon>Cerithioidea</taxon>
        <taxon>Batillariidae</taxon>
        <taxon>Batillaria</taxon>
    </lineage>
</organism>
<accession>A0ABD0KAS1</accession>
<proteinExistence type="predicted"/>
<reference evidence="1 2" key="1">
    <citation type="journal article" date="2023" name="Sci. Data">
        <title>Genome assembly of the Korean intertidal mud-creeper Batillaria attramentaria.</title>
        <authorList>
            <person name="Patra A.K."/>
            <person name="Ho P.T."/>
            <person name="Jun S."/>
            <person name="Lee S.J."/>
            <person name="Kim Y."/>
            <person name="Won Y.J."/>
        </authorList>
    </citation>
    <scope>NUCLEOTIDE SEQUENCE [LARGE SCALE GENOMIC DNA]</scope>
    <source>
        <strain evidence="1">Wonlab-2016</strain>
    </source>
</reference>
<keyword evidence="2" id="KW-1185">Reference proteome</keyword>
<evidence type="ECO:0000313" key="2">
    <source>
        <dbReference type="Proteomes" id="UP001519460"/>
    </source>
</evidence>